<proteinExistence type="predicted"/>
<gene>
    <name evidence="1" type="ORF">J3R75_003140</name>
</gene>
<evidence type="ECO:0000313" key="2">
    <source>
        <dbReference type="Proteomes" id="UP001238163"/>
    </source>
</evidence>
<dbReference type="AlphaFoldDB" id="A0AAE3VIH2"/>
<sequence length="83" mass="9975">MDDDQVREMIAKAKPTIVKNLWYYRWSEGIFADKRESMESAERHFNEAAEHVFDFVLSREIYEGEQTTQEEVEKFLRLQLGEE</sequence>
<organism evidence="1 2">
    <name type="scientific">Oligosphaera ethanolica</name>
    <dbReference type="NCBI Taxonomy" id="760260"/>
    <lineage>
        <taxon>Bacteria</taxon>
        <taxon>Pseudomonadati</taxon>
        <taxon>Lentisphaerota</taxon>
        <taxon>Oligosphaeria</taxon>
        <taxon>Oligosphaerales</taxon>
        <taxon>Oligosphaeraceae</taxon>
        <taxon>Oligosphaera</taxon>
    </lineage>
</organism>
<accession>A0AAE3VIH2</accession>
<keyword evidence="2" id="KW-1185">Reference proteome</keyword>
<dbReference type="RefSeq" id="WP_307263237.1">
    <property type="nucleotide sequence ID" value="NZ_JAUSVL010000001.1"/>
</dbReference>
<dbReference type="Proteomes" id="UP001238163">
    <property type="component" value="Unassembled WGS sequence"/>
</dbReference>
<name>A0AAE3VIH2_9BACT</name>
<protein>
    <submittedName>
        <fullName evidence="1">Uncharacterized protein</fullName>
    </submittedName>
</protein>
<reference evidence="1" key="1">
    <citation type="submission" date="2023-07" db="EMBL/GenBank/DDBJ databases">
        <title>Genomic Encyclopedia of Type Strains, Phase IV (KMG-IV): sequencing the most valuable type-strain genomes for metagenomic binning, comparative biology and taxonomic classification.</title>
        <authorList>
            <person name="Goeker M."/>
        </authorList>
    </citation>
    <scope>NUCLEOTIDE SEQUENCE</scope>
    <source>
        <strain evidence="1">DSM 24202</strain>
    </source>
</reference>
<dbReference type="EMBL" id="JAUSVL010000001">
    <property type="protein sequence ID" value="MDQ0291033.1"/>
    <property type="molecule type" value="Genomic_DNA"/>
</dbReference>
<comment type="caution">
    <text evidence="1">The sequence shown here is derived from an EMBL/GenBank/DDBJ whole genome shotgun (WGS) entry which is preliminary data.</text>
</comment>
<evidence type="ECO:0000313" key="1">
    <source>
        <dbReference type="EMBL" id="MDQ0291033.1"/>
    </source>
</evidence>